<protein>
    <submittedName>
        <fullName evidence="1">Uncharacterized protein</fullName>
    </submittedName>
</protein>
<gene>
    <name evidence="1" type="ORF">BS47DRAFT_1368907</name>
</gene>
<proteinExistence type="predicted"/>
<accession>A0A9P6DN55</accession>
<dbReference type="EMBL" id="MU129243">
    <property type="protein sequence ID" value="KAF9504280.1"/>
    <property type="molecule type" value="Genomic_DNA"/>
</dbReference>
<comment type="caution">
    <text evidence="1">The sequence shown here is derived from an EMBL/GenBank/DDBJ whole genome shotgun (WGS) entry which is preliminary data.</text>
</comment>
<dbReference type="AlphaFoldDB" id="A0A9P6DN55"/>
<name>A0A9P6DN55_9AGAM</name>
<dbReference type="Gene3D" id="3.60.130.30">
    <property type="match status" value="1"/>
</dbReference>
<evidence type="ECO:0000313" key="1">
    <source>
        <dbReference type="EMBL" id="KAF9504280.1"/>
    </source>
</evidence>
<dbReference type="Proteomes" id="UP000886523">
    <property type="component" value="Unassembled WGS sequence"/>
</dbReference>
<dbReference type="OrthoDB" id="2685384at2759"/>
<reference evidence="1" key="1">
    <citation type="journal article" date="2020" name="Nat. Commun.">
        <title>Large-scale genome sequencing of mycorrhizal fungi provides insights into the early evolution of symbiotic traits.</title>
        <authorList>
            <person name="Miyauchi S."/>
            <person name="Kiss E."/>
            <person name="Kuo A."/>
            <person name="Drula E."/>
            <person name="Kohler A."/>
            <person name="Sanchez-Garcia M."/>
            <person name="Morin E."/>
            <person name="Andreopoulos B."/>
            <person name="Barry K.W."/>
            <person name="Bonito G."/>
            <person name="Buee M."/>
            <person name="Carver A."/>
            <person name="Chen C."/>
            <person name="Cichocki N."/>
            <person name="Clum A."/>
            <person name="Culley D."/>
            <person name="Crous P.W."/>
            <person name="Fauchery L."/>
            <person name="Girlanda M."/>
            <person name="Hayes R.D."/>
            <person name="Keri Z."/>
            <person name="LaButti K."/>
            <person name="Lipzen A."/>
            <person name="Lombard V."/>
            <person name="Magnuson J."/>
            <person name="Maillard F."/>
            <person name="Murat C."/>
            <person name="Nolan M."/>
            <person name="Ohm R.A."/>
            <person name="Pangilinan J."/>
            <person name="Pereira M.F."/>
            <person name="Perotto S."/>
            <person name="Peter M."/>
            <person name="Pfister S."/>
            <person name="Riley R."/>
            <person name="Sitrit Y."/>
            <person name="Stielow J.B."/>
            <person name="Szollosi G."/>
            <person name="Zifcakova L."/>
            <person name="Stursova M."/>
            <person name="Spatafora J.W."/>
            <person name="Tedersoo L."/>
            <person name="Vaario L.M."/>
            <person name="Yamada A."/>
            <person name="Yan M."/>
            <person name="Wang P."/>
            <person name="Xu J."/>
            <person name="Bruns T."/>
            <person name="Baldrian P."/>
            <person name="Vilgalys R."/>
            <person name="Dunand C."/>
            <person name="Henrissat B."/>
            <person name="Grigoriev I.V."/>
            <person name="Hibbett D."/>
            <person name="Nagy L.G."/>
            <person name="Martin F.M."/>
        </authorList>
    </citation>
    <scope>NUCLEOTIDE SEQUENCE</scope>
    <source>
        <strain evidence="1">UP504</strain>
    </source>
</reference>
<keyword evidence="2" id="KW-1185">Reference proteome</keyword>
<evidence type="ECO:0000313" key="2">
    <source>
        <dbReference type="Proteomes" id="UP000886523"/>
    </source>
</evidence>
<organism evidence="1 2">
    <name type="scientific">Hydnum rufescens UP504</name>
    <dbReference type="NCBI Taxonomy" id="1448309"/>
    <lineage>
        <taxon>Eukaryota</taxon>
        <taxon>Fungi</taxon>
        <taxon>Dikarya</taxon>
        <taxon>Basidiomycota</taxon>
        <taxon>Agaricomycotina</taxon>
        <taxon>Agaricomycetes</taxon>
        <taxon>Cantharellales</taxon>
        <taxon>Hydnaceae</taxon>
        <taxon>Hydnum</taxon>
    </lineage>
</organism>
<sequence>MAKGIEDFPEGWECDQSLSDEIIKSLQLELKDNDDEAYASDIATDGTSADEKKTASLNSTPFNFKDIANSSKPKINPEVLQGPVENLLKRGYTLINGNGSLQCNSEVISAFADKHKPSIKKSSADNAMRVNPAHSYVQKPGNEPQGYEIINTGWHAIGRKTPMAADEPQCPCRKKSGPFLNFVGQYSFAWNWSTGSHYDTCGHLFDWTPLVAVQAPYGAYLVLHSLKEILFFETGAVIFLRGGEICHSVLGGEWQHQPGERATIAHFSHESVWRAMGKQAGVQRGALLESKIWDQERIEGVAGSI</sequence>